<dbReference type="EMBL" id="BAUU01000036">
    <property type="protein sequence ID" value="GAE32457.1"/>
    <property type="molecule type" value="Genomic_DNA"/>
</dbReference>
<protein>
    <submittedName>
        <fullName evidence="1">Uncharacterized protein</fullName>
    </submittedName>
</protein>
<dbReference type="Proteomes" id="UP000018895">
    <property type="component" value="Unassembled WGS sequence"/>
</dbReference>
<accession>W4QKP3</accession>
<reference evidence="1" key="1">
    <citation type="journal article" date="2014" name="Genome Announc.">
        <title>Draft Genome Sequences of Three Alkaliphilic Bacillus Strains, Bacillus wakoensis JCM 9140T, Bacillus akibai JCM 9157T, and Bacillus hemicellulosilyticus JCM 9152T.</title>
        <authorList>
            <person name="Yuki M."/>
            <person name="Oshima K."/>
            <person name="Suda W."/>
            <person name="Oshida Y."/>
            <person name="Kitamura K."/>
            <person name="Iida T."/>
            <person name="Hattori M."/>
            <person name="Ohkuma M."/>
        </authorList>
    </citation>
    <scope>NUCLEOTIDE SEQUENCE [LARGE SCALE GENOMIC DNA]</scope>
    <source>
        <strain evidence="1">JCM 9152</strain>
    </source>
</reference>
<keyword evidence="2" id="KW-1185">Reference proteome</keyword>
<dbReference type="STRING" id="1236971.JCM9152_3992"/>
<comment type="caution">
    <text evidence="1">The sequence shown here is derived from an EMBL/GenBank/DDBJ whole genome shotgun (WGS) entry which is preliminary data.</text>
</comment>
<name>W4QKP3_9BACI</name>
<dbReference type="OrthoDB" id="2973884at2"/>
<evidence type="ECO:0000313" key="1">
    <source>
        <dbReference type="EMBL" id="GAE32457.1"/>
    </source>
</evidence>
<proteinExistence type="predicted"/>
<dbReference type="RefSeq" id="WP_035346744.1">
    <property type="nucleotide sequence ID" value="NZ_BAUU01000036.1"/>
</dbReference>
<organism evidence="1 2">
    <name type="scientific">Halalkalibacter hemicellulosilyticusJCM 9152</name>
    <dbReference type="NCBI Taxonomy" id="1236971"/>
    <lineage>
        <taxon>Bacteria</taxon>
        <taxon>Bacillati</taxon>
        <taxon>Bacillota</taxon>
        <taxon>Bacilli</taxon>
        <taxon>Bacillales</taxon>
        <taxon>Bacillaceae</taxon>
        <taxon>Halalkalibacter</taxon>
    </lineage>
</organism>
<sequence length="82" mass="9218">MNFEVRSVNTRYSDGEMVSVQVSYAARNSDRSVSASGNLVLSAEEYEGNESIAQLEEIAKDHLLEEINKDFEGEIEEETEVE</sequence>
<evidence type="ECO:0000313" key="2">
    <source>
        <dbReference type="Proteomes" id="UP000018895"/>
    </source>
</evidence>
<dbReference type="AlphaFoldDB" id="W4QKP3"/>
<gene>
    <name evidence="1" type="ORF">JCM9152_3992</name>
</gene>